<comment type="caution">
    <text evidence="2">The sequence shown here is derived from an EMBL/GenBank/DDBJ whole genome shotgun (WGS) entry which is preliminary data.</text>
</comment>
<dbReference type="PANTHER" id="PTHR31170">
    <property type="entry name" value="BNAC04G53230D PROTEIN"/>
    <property type="match status" value="1"/>
</dbReference>
<dbReference type="Pfam" id="PF03140">
    <property type="entry name" value="DUF247"/>
    <property type="match status" value="1"/>
</dbReference>
<dbReference type="InterPro" id="IPR004158">
    <property type="entry name" value="DUF247_pln"/>
</dbReference>
<keyword evidence="1" id="KW-0812">Transmembrane</keyword>
<dbReference type="PANTHER" id="PTHR31170:SF9">
    <property type="entry name" value="PROTEIN, PUTATIVE (DUF247)-RELATED"/>
    <property type="match status" value="1"/>
</dbReference>
<keyword evidence="3" id="KW-1185">Reference proteome</keyword>
<protein>
    <submittedName>
        <fullName evidence="2">Uncharacterized protein</fullName>
    </submittedName>
</protein>
<keyword evidence="1" id="KW-0472">Membrane</keyword>
<proteinExistence type="predicted"/>
<dbReference type="EMBL" id="VAHF01000004">
    <property type="protein sequence ID" value="TXG62551.1"/>
    <property type="molecule type" value="Genomic_DNA"/>
</dbReference>
<reference evidence="3" key="1">
    <citation type="journal article" date="2019" name="Gigascience">
        <title>De novo genome assembly of the endangered Acer yangbiense, a plant species with extremely small populations endemic to Yunnan Province, China.</title>
        <authorList>
            <person name="Yang J."/>
            <person name="Wariss H.M."/>
            <person name="Tao L."/>
            <person name="Zhang R."/>
            <person name="Yun Q."/>
            <person name="Hollingsworth P."/>
            <person name="Dao Z."/>
            <person name="Luo G."/>
            <person name="Guo H."/>
            <person name="Ma Y."/>
            <person name="Sun W."/>
        </authorList>
    </citation>
    <scope>NUCLEOTIDE SEQUENCE [LARGE SCALE GENOMIC DNA]</scope>
    <source>
        <strain evidence="3">cv. Malutang</strain>
    </source>
</reference>
<keyword evidence="1" id="KW-1133">Transmembrane helix</keyword>
<feature type="transmembrane region" description="Helical" evidence="1">
    <location>
        <begin position="397"/>
        <end position="421"/>
    </location>
</feature>
<name>A0A5C7HZI6_9ROSI</name>
<dbReference type="AlphaFoldDB" id="A0A5C7HZI6"/>
<dbReference type="OrthoDB" id="1378449at2759"/>
<organism evidence="2 3">
    <name type="scientific">Acer yangbiense</name>
    <dbReference type="NCBI Taxonomy" id="1000413"/>
    <lineage>
        <taxon>Eukaryota</taxon>
        <taxon>Viridiplantae</taxon>
        <taxon>Streptophyta</taxon>
        <taxon>Embryophyta</taxon>
        <taxon>Tracheophyta</taxon>
        <taxon>Spermatophyta</taxon>
        <taxon>Magnoliopsida</taxon>
        <taxon>eudicotyledons</taxon>
        <taxon>Gunneridae</taxon>
        <taxon>Pentapetalae</taxon>
        <taxon>rosids</taxon>
        <taxon>malvids</taxon>
        <taxon>Sapindales</taxon>
        <taxon>Sapindaceae</taxon>
        <taxon>Hippocastanoideae</taxon>
        <taxon>Acereae</taxon>
        <taxon>Acer</taxon>
    </lineage>
</organism>
<gene>
    <name evidence="2" type="ORF">EZV62_009545</name>
</gene>
<accession>A0A5C7HZI6</accession>
<dbReference type="Proteomes" id="UP000323000">
    <property type="component" value="Chromosome 4"/>
</dbReference>
<evidence type="ECO:0000313" key="2">
    <source>
        <dbReference type="EMBL" id="TXG62551.1"/>
    </source>
</evidence>
<evidence type="ECO:0000256" key="1">
    <source>
        <dbReference type="SAM" id="Phobius"/>
    </source>
</evidence>
<evidence type="ECO:0000313" key="3">
    <source>
        <dbReference type="Proteomes" id="UP000323000"/>
    </source>
</evidence>
<sequence length="436" mass="50547">MAENEHQSKERSIDIDQDNNLEEILEAGPDCCIYRVPQYLRKINEEAYTPYFISIGPLHYGRKDLMGMERQKRRYWSEFGKRLNNAQKLEEFKTYIKNQEQIIRAHYSVTSTISSSKYVEIILCDAIFIIELFMRNDGGHKDFLLNNEQHIVSISQDLLLLENQIPYFVLNHLYSSVFPSSGHPSFFALCLKFFENTGMFNRSFSEQPQLKHFTDFLRCAIVGQVQRTVQSGGGILDLPCATKLKKSGLEFKGIEHTCLHQISLGKRKLGKRLSWFGVNELQIPRIIISDKTEIFFRNLMALEIFHYPTKTYICHYADLMDHLIDTDKDVDLLVEKGIIINRVGDIEARVRMFNRLNLHIAIGNSPYYKDVEKMKAHYKYPWNHLKATLKSVYFSNLWTGTATVAAASILILTAIQTVYSIKQERRGNSKDKETTS</sequence>